<dbReference type="Proteomes" id="UP000094801">
    <property type="component" value="Unassembled WGS sequence"/>
</dbReference>
<evidence type="ECO:0000313" key="6">
    <source>
        <dbReference type="Proteomes" id="UP000094801"/>
    </source>
</evidence>
<keyword evidence="3" id="KW-0539">Nucleus</keyword>
<evidence type="ECO:0000256" key="4">
    <source>
        <dbReference type="SAM" id="MobiDB-lite"/>
    </source>
</evidence>
<sequence>MSQAPASSSSSSSRQDFIAKVRYLNDLPPPPCPPKLINAPASPGSKSLESASLLSSFFRKEHFKSLFTLNNDLGMSMNLMEIPDCIEKNSISNICALSSDYGTDATLHPDDQILLTDPSRSATAMKSDSVSFLRRTQYISSDRGLSTSTPDSPLTLKHQIKKDEDLDPKAQVRAVEEMFESSVFKDVSKLRHPTKKHLKAKKVWSFLPDTSMMDQKYFDVKFASSALITKGNNKKKDDIKSSNDPRLLTAMFREIEFNKDTNLVSLYTTNEANAIEIKEQFDDKTENAPITEEEAVNPVDNKSYLYKKVRDYDGQLKTFDESETFRHLAITFDPETSTALYLPISGKVELKKRRIDSYLEPKIKELTYDQIYLSIREPTRAEIDGRDMMRSNYDPMEFGGDDDVEEDAEEA</sequence>
<evidence type="ECO:0000256" key="3">
    <source>
        <dbReference type="ARBA" id="ARBA00023242"/>
    </source>
</evidence>
<dbReference type="OrthoDB" id="10260285at2759"/>
<dbReference type="GO" id="GO:0006368">
    <property type="term" value="P:transcription elongation by RNA polymerase II"/>
    <property type="evidence" value="ECO:0007669"/>
    <property type="project" value="InterPro"/>
</dbReference>
<dbReference type="GO" id="GO:0003682">
    <property type="term" value="F:chromatin binding"/>
    <property type="evidence" value="ECO:0007669"/>
    <property type="project" value="TreeGrafter"/>
</dbReference>
<proteinExistence type="inferred from homology"/>
<dbReference type="PANTHER" id="PTHR23188:SF12">
    <property type="entry name" value="RNA POLYMERASE II-ASSOCIATED FACTOR 1 HOMOLOG"/>
    <property type="match status" value="1"/>
</dbReference>
<evidence type="ECO:0000313" key="5">
    <source>
        <dbReference type="EMBL" id="ODV85468.1"/>
    </source>
</evidence>
<dbReference type="Pfam" id="PF03985">
    <property type="entry name" value="Paf1"/>
    <property type="match status" value="1"/>
</dbReference>
<organism evidence="5 6">
    <name type="scientific">[Candida] arabinofermentans NRRL YB-2248</name>
    <dbReference type="NCBI Taxonomy" id="983967"/>
    <lineage>
        <taxon>Eukaryota</taxon>
        <taxon>Fungi</taxon>
        <taxon>Dikarya</taxon>
        <taxon>Ascomycota</taxon>
        <taxon>Saccharomycotina</taxon>
        <taxon>Pichiomycetes</taxon>
        <taxon>Pichiales</taxon>
        <taxon>Pichiaceae</taxon>
        <taxon>Ogataea</taxon>
        <taxon>Ogataea/Candida clade</taxon>
    </lineage>
</organism>
<dbReference type="AlphaFoldDB" id="A0A1E4T167"/>
<protein>
    <submittedName>
        <fullName evidence="5">Uncharacterized protein</fullName>
    </submittedName>
</protein>
<dbReference type="PANTHER" id="PTHR23188">
    <property type="entry name" value="RNA POLYMERASE II-ASSOCIATED FACTOR 1 HOMOLOG"/>
    <property type="match status" value="1"/>
</dbReference>
<evidence type="ECO:0000256" key="1">
    <source>
        <dbReference type="ARBA" id="ARBA00004123"/>
    </source>
</evidence>
<evidence type="ECO:0000256" key="2">
    <source>
        <dbReference type="ARBA" id="ARBA00007560"/>
    </source>
</evidence>
<dbReference type="EMBL" id="KV453852">
    <property type="protein sequence ID" value="ODV85468.1"/>
    <property type="molecule type" value="Genomic_DNA"/>
</dbReference>
<dbReference type="STRING" id="983967.A0A1E4T167"/>
<comment type="subcellular location">
    <subcellularLocation>
        <location evidence="1">Nucleus</location>
    </subcellularLocation>
</comment>
<accession>A0A1E4T167</accession>
<dbReference type="GO" id="GO:0016593">
    <property type="term" value="C:Cdc73/Paf1 complex"/>
    <property type="evidence" value="ECO:0007669"/>
    <property type="project" value="InterPro"/>
</dbReference>
<dbReference type="GO" id="GO:0000993">
    <property type="term" value="F:RNA polymerase II complex binding"/>
    <property type="evidence" value="ECO:0007669"/>
    <property type="project" value="TreeGrafter"/>
</dbReference>
<reference evidence="6" key="1">
    <citation type="submission" date="2016-04" db="EMBL/GenBank/DDBJ databases">
        <title>Comparative genomics of biotechnologically important yeasts.</title>
        <authorList>
            <consortium name="DOE Joint Genome Institute"/>
            <person name="Riley R."/>
            <person name="Haridas S."/>
            <person name="Wolfe K.H."/>
            <person name="Lopes M.R."/>
            <person name="Hittinger C.T."/>
            <person name="Goker M."/>
            <person name="Salamov A."/>
            <person name="Wisecaver J."/>
            <person name="Long T.M."/>
            <person name="Aerts A.L."/>
            <person name="Barry K."/>
            <person name="Choi C."/>
            <person name="Clum A."/>
            <person name="Coughlan A.Y."/>
            <person name="Deshpande S."/>
            <person name="Douglass A.P."/>
            <person name="Hanson S.J."/>
            <person name="Klenk H.-P."/>
            <person name="Labutti K."/>
            <person name="Lapidus A."/>
            <person name="Lindquist E."/>
            <person name="Lipzen A."/>
            <person name="Meier-Kolthoff J.P."/>
            <person name="Ohm R.A."/>
            <person name="Otillar R.P."/>
            <person name="Pangilinan J."/>
            <person name="Peng Y."/>
            <person name="Rokas A."/>
            <person name="Rosa C.A."/>
            <person name="Scheuner C."/>
            <person name="Sibirny A.A."/>
            <person name="Slot J.C."/>
            <person name="Stielow J.B."/>
            <person name="Sun H."/>
            <person name="Kurtzman C.P."/>
            <person name="Blackwell M."/>
            <person name="Grigoriev I.V."/>
            <person name="Jeffries T.W."/>
        </authorList>
    </citation>
    <scope>NUCLEOTIDE SEQUENCE [LARGE SCALE GENOMIC DNA]</scope>
    <source>
        <strain evidence="6">NRRL YB-2248</strain>
    </source>
</reference>
<comment type="similarity">
    <text evidence="2">Belongs to the PAF1 family.</text>
</comment>
<name>A0A1E4T167_9ASCO</name>
<feature type="compositionally biased region" description="Acidic residues" evidence="4">
    <location>
        <begin position="399"/>
        <end position="411"/>
    </location>
</feature>
<dbReference type="InterPro" id="IPR007133">
    <property type="entry name" value="RNA_pol_II-assoc_Paf1"/>
</dbReference>
<feature type="region of interest" description="Disordered" evidence="4">
    <location>
        <begin position="386"/>
        <end position="411"/>
    </location>
</feature>
<keyword evidence="6" id="KW-1185">Reference proteome</keyword>
<gene>
    <name evidence="5" type="ORF">CANARDRAFT_7581</name>
</gene>